<keyword evidence="1" id="KW-0175">Coiled coil</keyword>
<evidence type="ECO:0000313" key="3">
    <source>
        <dbReference type="Proteomes" id="UP000191554"/>
    </source>
</evidence>
<protein>
    <submittedName>
        <fullName evidence="2">DNA replication and repair protein RecF</fullName>
    </submittedName>
</protein>
<keyword evidence="3" id="KW-1185">Reference proteome</keyword>
<proteinExistence type="predicted"/>
<sequence>MSKIKRLVTRQALGIEESAYNFGKVNVISGGNARGKTSILEIIEKGYYNTDRRDKFVRTGADKAYIELETDDGMRVERTINEDGTSSVKVTRDGIPVRAPQTFLDQLFGVTKERKDVFAFNPVDFMDKSPKEQSKILLSMMPISVSQKDMNEWFEGNVPPVNPNMHGLLVLKELEKYWYDARHEANGAVRATSAEVEALQKQLPDNYDVTEWESYSLMELSDKIRKGEQTNNYRKQAQVLIDGLDDKKKSINDKYDLQVKEQEELRDFKVQRAQKSIDDQKQVIKDEIESIKVDINSHRSEIERLRALIFDEETAIKNCETKIQLNQKDLDNFDNSILATKTESIANEMNIAVNAIEENRQKEIEAAEKRAKDAENYLVENLEIEIMPLEEQYSQAEKMKGFVEMAHNLQNVQTRLENETAVAEKYDRFVELCRKKPAELLKSIKLPVEGLSIGTIKNGDKEENIVLFEGQTLKQHNTAKQITTCINIAKAYAKDTPLKLICVDRIESLDEDAREEFFRQIESDDEYQYFVTLVTRGEMKVESKGQVG</sequence>
<dbReference type="OrthoDB" id="1860825at2"/>
<dbReference type="Proteomes" id="UP000191554">
    <property type="component" value="Unassembled WGS sequence"/>
</dbReference>
<dbReference type="InterPro" id="IPR027417">
    <property type="entry name" value="P-loop_NTPase"/>
</dbReference>
<gene>
    <name evidence="2" type="primary">recF_1</name>
    <name evidence="2" type="ORF">CLHUN_01670</name>
</gene>
<feature type="coiled-coil region" evidence="1">
    <location>
        <begin position="352"/>
        <end position="399"/>
    </location>
</feature>
<name>A0A1V4SSS5_RUMHU</name>
<evidence type="ECO:0000256" key="1">
    <source>
        <dbReference type="SAM" id="Coils"/>
    </source>
</evidence>
<dbReference type="AlphaFoldDB" id="A0A1V4SSS5"/>
<dbReference type="Gene3D" id="3.40.50.300">
    <property type="entry name" value="P-loop containing nucleotide triphosphate hydrolases"/>
    <property type="match status" value="1"/>
</dbReference>
<dbReference type="RefSeq" id="WP_080062669.1">
    <property type="nucleotide sequence ID" value="NZ_MZGX01000001.1"/>
</dbReference>
<dbReference type="SUPFAM" id="SSF52540">
    <property type="entry name" value="P-loop containing nucleoside triphosphate hydrolases"/>
    <property type="match status" value="1"/>
</dbReference>
<organism evidence="2 3">
    <name type="scientific">Ruminiclostridium hungatei</name>
    <name type="common">Clostridium hungatei</name>
    <dbReference type="NCBI Taxonomy" id="48256"/>
    <lineage>
        <taxon>Bacteria</taxon>
        <taxon>Bacillati</taxon>
        <taxon>Bacillota</taxon>
        <taxon>Clostridia</taxon>
        <taxon>Eubacteriales</taxon>
        <taxon>Oscillospiraceae</taxon>
        <taxon>Ruminiclostridium</taxon>
    </lineage>
</organism>
<reference evidence="2 3" key="1">
    <citation type="submission" date="2017-03" db="EMBL/GenBank/DDBJ databases">
        <title>Genome sequence of Clostridium hungatei DSM 14427.</title>
        <authorList>
            <person name="Poehlein A."/>
            <person name="Daniel R."/>
        </authorList>
    </citation>
    <scope>NUCLEOTIDE SEQUENCE [LARGE SCALE GENOMIC DNA]</scope>
    <source>
        <strain evidence="2 3">DSM 14427</strain>
    </source>
</reference>
<dbReference type="EMBL" id="MZGX01000001">
    <property type="protein sequence ID" value="OPX46351.1"/>
    <property type="molecule type" value="Genomic_DNA"/>
</dbReference>
<accession>A0A1V4SSS5</accession>
<evidence type="ECO:0000313" key="2">
    <source>
        <dbReference type="EMBL" id="OPX46351.1"/>
    </source>
</evidence>
<dbReference type="STRING" id="48256.CLHUN_01670"/>
<comment type="caution">
    <text evidence="2">The sequence shown here is derived from an EMBL/GenBank/DDBJ whole genome shotgun (WGS) entry which is preliminary data.</text>
</comment>